<dbReference type="InterPro" id="IPR036259">
    <property type="entry name" value="MFS_trans_sf"/>
</dbReference>
<feature type="transmembrane region" description="Helical" evidence="6">
    <location>
        <begin position="49"/>
        <end position="74"/>
    </location>
</feature>
<feature type="transmembrane region" description="Helical" evidence="6">
    <location>
        <begin position="86"/>
        <end position="104"/>
    </location>
</feature>
<feature type="domain" description="Major facilitator superfamily (MFS) profile" evidence="7">
    <location>
        <begin position="51"/>
        <end position="514"/>
    </location>
</feature>
<evidence type="ECO:0000313" key="8">
    <source>
        <dbReference type="EMBL" id="EPS36331.1"/>
    </source>
</evidence>
<feature type="transmembrane region" description="Helical" evidence="6">
    <location>
        <begin position="319"/>
        <end position="340"/>
    </location>
</feature>
<dbReference type="PROSITE" id="PS50850">
    <property type="entry name" value="MFS"/>
    <property type="match status" value="1"/>
</dbReference>
<evidence type="ECO:0000313" key="9">
    <source>
        <dbReference type="Proteomes" id="UP000015100"/>
    </source>
</evidence>
<keyword evidence="3 6" id="KW-1133">Transmembrane helix</keyword>
<dbReference type="HOGENOM" id="CLU_000960_22_1_1"/>
<evidence type="ECO:0000256" key="3">
    <source>
        <dbReference type="ARBA" id="ARBA00022989"/>
    </source>
</evidence>
<feature type="transmembrane region" description="Helical" evidence="6">
    <location>
        <begin position="141"/>
        <end position="166"/>
    </location>
</feature>
<feature type="transmembrane region" description="Helical" evidence="6">
    <location>
        <begin position="352"/>
        <end position="371"/>
    </location>
</feature>
<comment type="caution">
    <text evidence="8">The sequence shown here is derived from an EMBL/GenBank/DDBJ whole genome shotgun (WGS) entry which is preliminary data.</text>
</comment>
<sequence>MAVKAETPPAAQSTLTSPVNIPPSITDSKSQDGSPPKPDDQSQSKTKKILVFVSVFLSMFLVALDRTIISTAIPQITDEFHSLTEVGWYGSAYLLTCCAFQLLFGKLYTLYPVKTVLLGSILLFEISSAVCGAAPNSIAFIVGRAVSGVGAAGIFAGTIVSIVHMVPLHKRPQIQGLFGALFGLASITGPLVGGAFTSNVTWRWCFYINLPLGGVAMLVIVVYFHVPRNDNETSKLPWAKKILHLDLLGTSCLVPGVVCLVLALQWGGQQYAWSNGRIIALLTVMSVLLLGFVAVQIFVPETATLPTRIFKQRSVIAGFWQTLCIGSGNYIFIYFLPLWFQSIKGVSAVDSGIRLLPVMLSIVAGSIIGGATTPKIGYYTPWAIFGSSLMSVGAGLLTTLEVDNTPASKWIGYQVIYGLGMGLCFQVPNLAAQTVLPKKDVPIGLALMFFGQLIGAAVFVAVGENVLGNQLVQRLSSIPGFDKTLVTDGGATAILGSVPIEFRRSVLIAYNEALRKVFQVGLIVSCFTVLGAVALEWRSILERKNESDVGDEKGHSADDEVEKTEG</sequence>
<accession>S8A5H6</accession>
<dbReference type="GO" id="GO:0022857">
    <property type="term" value="F:transmembrane transporter activity"/>
    <property type="evidence" value="ECO:0007669"/>
    <property type="project" value="InterPro"/>
</dbReference>
<evidence type="ECO:0000256" key="1">
    <source>
        <dbReference type="ARBA" id="ARBA00004141"/>
    </source>
</evidence>
<dbReference type="Gene3D" id="1.20.1720.10">
    <property type="entry name" value="Multidrug resistance protein D"/>
    <property type="match status" value="1"/>
</dbReference>
<name>S8A5H6_DACHA</name>
<dbReference type="PANTHER" id="PTHR23501:SF153">
    <property type="entry name" value="AFLATOXIN EFFLUX PUMP, PUTATIVE-RELATED"/>
    <property type="match status" value="1"/>
</dbReference>
<feature type="transmembrane region" description="Helical" evidence="6">
    <location>
        <begin position="116"/>
        <end position="135"/>
    </location>
</feature>
<evidence type="ECO:0000256" key="2">
    <source>
        <dbReference type="ARBA" id="ARBA00022692"/>
    </source>
</evidence>
<evidence type="ECO:0000256" key="6">
    <source>
        <dbReference type="SAM" id="Phobius"/>
    </source>
</evidence>
<dbReference type="GO" id="GO:0005886">
    <property type="term" value="C:plasma membrane"/>
    <property type="evidence" value="ECO:0007669"/>
    <property type="project" value="TreeGrafter"/>
</dbReference>
<dbReference type="CDD" id="cd17502">
    <property type="entry name" value="MFS_Azr1_MDR_like"/>
    <property type="match status" value="1"/>
</dbReference>
<dbReference type="InterPro" id="IPR020846">
    <property type="entry name" value="MFS_dom"/>
</dbReference>
<evidence type="ECO:0000256" key="4">
    <source>
        <dbReference type="ARBA" id="ARBA00023136"/>
    </source>
</evidence>
<dbReference type="Pfam" id="PF07690">
    <property type="entry name" value="MFS_1"/>
    <property type="match status" value="1"/>
</dbReference>
<dbReference type="eggNOG" id="KOG0254">
    <property type="taxonomic scope" value="Eukaryota"/>
</dbReference>
<protein>
    <recommendedName>
        <fullName evidence="7">Major facilitator superfamily (MFS) profile domain-containing protein</fullName>
    </recommendedName>
</protein>
<feature type="compositionally biased region" description="Polar residues" evidence="5">
    <location>
        <begin position="10"/>
        <end position="33"/>
    </location>
</feature>
<reference evidence="8 9" key="1">
    <citation type="journal article" date="2013" name="PLoS Genet.">
        <title>Genomic mechanisms accounting for the adaptation to parasitism in nematode-trapping fungi.</title>
        <authorList>
            <person name="Meerupati T."/>
            <person name="Andersson K.M."/>
            <person name="Friman E."/>
            <person name="Kumar D."/>
            <person name="Tunlid A."/>
            <person name="Ahren D."/>
        </authorList>
    </citation>
    <scope>NUCLEOTIDE SEQUENCE [LARGE SCALE GENOMIC DNA]</scope>
    <source>
        <strain evidence="8 9">CBS 200.50</strain>
    </source>
</reference>
<evidence type="ECO:0000259" key="7">
    <source>
        <dbReference type="PROSITE" id="PS50850"/>
    </source>
</evidence>
<keyword evidence="2 6" id="KW-0812">Transmembrane</keyword>
<feature type="transmembrane region" description="Helical" evidence="6">
    <location>
        <begin position="247"/>
        <end position="266"/>
    </location>
</feature>
<keyword evidence="9" id="KW-1185">Reference proteome</keyword>
<gene>
    <name evidence="8" type="ORF">H072_10162</name>
</gene>
<dbReference type="OrthoDB" id="10021397at2759"/>
<proteinExistence type="predicted"/>
<feature type="region of interest" description="Disordered" evidence="5">
    <location>
        <begin position="545"/>
        <end position="566"/>
    </location>
</feature>
<feature type="transmembrane region" description="Helical" evidence="6">
    <location>
        <begin position="443"/>
        <end position="462"/>
    </location>
</feature>
<feature type="transmembrane region" description="Helical" evidence="6">
    <location>
        <begin position="206"/>
        <end position="226"/>
    </location>
</feature>
<feature type="transmembrane region" description="Helical" evidence="6">
    <location>
        <begin position="278"/>
        <end position="299"/>
    </location>
</feature>
<dbReference type="OMA" id="AMLICQV"/>
<dbReference type="EMBL" id="AQGS01000925">
    <property type="protein sequence ID" value="EPS36331.1"/>
    <property type="molecule type" value="Genomic_DNA"/>
</dbReference>
<keyword evidence="4 6" id="KW-0472">Membrane</keyword>
<dbReference type="Proteomes" id="UP000015100">
    <property type="component" value="Unassembled WGS sequence"/>
</dbReference>
<dbReference type="AlphaFoldDB" id="S8A5H6"/>
<dbReference type="PANTHER" id="PTHR23501">
    <property type="entry name" value="MAJOR FACILITATOR SUPERFAMILY"/>
    <property type="match status" value="1"/>
</dbReference>
<comment type="subcellular location">
    <subcellularLocation>
        <location evidence="1">Membrane</location>
        <topology evidence="1">Multi-pass membrane protein</topology>
    </subcellularLocation>
</comment>
<dbReference type="FunFam" id="1.20.1250.20:FF:000196">
    <property type="entry name" value="MFS toxin efflux pump (AflT)"/>
    <property type="match status" value="1"/>
</dbReference>
<feature type="transmembrane region" description="Helical" evidence="6">
    <location>
        <begin position="410"/>
        <end position="431"/>
    </location>
</feature>
<feature type="transmembrane region" description="Helical" evidence="6">
    <location>
        <begin position="378"/>
        <end position="398"/>
    </location>
</feature>
<dbReference type="InterPro" id="IPR011701">
    <property type="entry name" value="MFS"/>
</dbReference>
<reference evidence="9" key="2">
    <citation type="submission" date="2013-04" db="EMBL/GenBank/DDBJ databases">
        <title>Genomic mechanisms accounting for the adaptation to parasitism in nematode-trapping fungi.</title>
        <authorList>
            <person name="Ahren D.G."/>
        </authorList>
    </citation>
    <scope>NUCLEOTIDE SEQUENCE [LARGE SCALE GENOMIC DNA]</scope>
    <source>
        <strain evidence="9">CBS 200.50</strain>
    </source>
</reference>
<evidence type="ECO:0000256" key="5">
    <source>
        <dbReference type="SAM" id="MobiDB-lite"/>
    </source>
</evidence>
<feature type="transmembrane region" description="Helical" evidence="6">
    <location>
        <begin position="517"/>
        <end position="535"/>
    </location>
</feature>
<dbReference type="Gene3D" id="1.20.1250.20">
    <property type="entry name" value="MFS general substrate transporter like domains"/>
    <property type="match status" value="1"/>
</dbReference>
<dbReference type="FunFam" id="1.20.1720.10:FF:000012">
    <property type="entry name" value="MFS toxin efflux pump (AflT)"/>
    <property type="match status" value="1"/>
</dbReference>
<feature type="transmembrane region" description="Helical" evidence="6">
    <location>
        <begin position="178"/>
        <end position="200"/>
    </location>
</feature>
<dbReference type="SUPFAM" id="SSF103473">
    <property type="entry name" value="MFS general substrate transporter"/>
    <property type="match status" value="1"/>
</dbReference>
<organism evidence="8 9">
    <name type="scientific">Dactylellina haptotyla (strain CBS 200.50)</name>
    <name type="common">Nematode-trapping fungus</name>
    <name type="synonym">Monacrosporium haptotylum</name>
    <dbReference type="NCBI Taxonomy" id="1284197"/>
    <lineage>
        <taxon>Eukaryota</taxon>
        <taxon>Fungi</taxon>
        <taxon>Dikarya</taxon>
        <taxon>Ascomycota</taxon>
        <taxon>Pezizomycotina</taxon>
        <taxon>Orbiliomycetes</taxon>
        <taxon>Orbiliales</taxon>
        <taxon>Orbiliaceae</taxon>
        <taxon>Dactylellina</taxon>
    </lineage>
</organism>
<feature type="region of interest" description="Disordered" evidence="5">
    <location>
        <begin position="1"/>
        <end position="43"/>
    </location>
</feature>